<evidence type="ECO:0000256" key="6">
    <source>
        <dbReference type="ARBA" id="ARBA00033752"/>
    </source>
</evidence>
<evidence type="ECO:0000256" key="1">
    <source>
        <dbReference type="ARBA" id="ARBA00004173"/>
    </source>
</evidence>
<dbReference type="PANTHER" id="PTHR28595:SF1">
    <property type="entry name" value="LARGE RIBOSOMAL SUBUNIT PROTEIN ML54"/>
    <property type="match status" value="1"/>
</dbReference>
<evidence type="ECO:0000256" key="7">
    <source>
        <dbReference type="ARBA" id="ARBA00035179"/>
    </source>
</evidence>
<keyword evidence="4" id="KW-0496">Mitochondrion</keyword>
<evidence type="ECO:0000256" key="2">
    <source>
        <dbReference type="ARBA" id="ARBA00022946"/>
    </source>
</evidence>
<keyword evidence="9" id="KW-1185">Reference proteome</keyword>
<organism evidence="8 9">
    <name type="scientific">Discostella pseudostelligera</name>
    <dbReference type="NCBI Taxonomy" id="259834"/>
    <lineage>
        <taxon>Eukaryota</taxon>
        <taxon>Sar</taxon>
        <taxon>Stramenopiles</taxon>
        <taxon>Ochrophyta</taxon>
        <taxon>Bacillariophyta</taxon>
        <taxon>Coscinodiscophyceae</taxon>
        <taxon>Thalassiosirophycidae</taxon>
        <taxon>Stephanodiscales</taxon>
        <taxon>Stephanodiscaceae</taxon>
        <taxon>Discostella</taxon>
    </lineage>
</organism>
<evidence type="ECO:0000256" key="3">
    <source>
        <dbReference type="ARBA" id="ARBA00022980"/>
    </source>
</evidence>
<keyword evidence="2" id="KW-0809">Transit peptide</keyword>
<reference evidence="8 9" key="1">
    <citation type="submission" date="2024-10" db="EMBL/GenBank/DDBJ databases">
        <title>Updated reference genomes for cyclostephanoid diatoms.</title>
        <authorList>
            <person name="Roberts W.R."/>
            <person name="Alverson A.J."/>
        </authorList>
    </citation>
    <scope>NUCLEOTIDE SEQUENCE [LARGE SCALE GENOMIC DNA]</scope>
    <source>
        <strain evidence="8 9">AJA232-27</strain>
    </source>
</reference>
<dbReference type="InterPro" id="IPR013870">
    <property type="entry name" value="Ribosomal_mL54"/>
</dbReference>
<dbReference type="GO" id="GO:1990904">
    <property type="term" value="C:ribonucleoprotein complex"/>
    <property type="evidence" value="ECO:0007669"/>
    <property type="project" value="UniProtKB-KW"/>
</dbReference>
<gene>
    <name evidence="8" type="ORF">ACHAWU_006723</name>
</gene>
<dbReference type="GO" id="GO:0005739">
    <property type="term" value="C:mitochondrion"/>
    <property type="evidence" value="ECO:0007669"/>
    <property type="project" value="UniProtKB-SubCell"/>
</dbReference>
<sequence>MISPRPIIIHRLLLQPLNNICQQLLPRRSTYPISTIFYSTTPTLSAMKPGTPIPGLDSIYPKAKDPSQSKVPTAKPRNEYPSWVFELGKPLPTLAKLKSMDIADATDKDMKRYLKLTRRARIKANNNERAKS</sequence>
<protein>
    <recommendedName>
        <fullName evidence="7">Large ribosomal subunit protein mL54</fullName>
    </recommendedName>
</protein>
<dbReference type="AlphaFoldDB" id="A0ABD3LY86"/>
<proteinExistence type="inferred from homology"/>
<evidence type="ECO:0000256" key="5">
    <source>
        <dbReference type="ARBA" id="ARBA00023274"/>
    </source>
</evidence>
<accession>A0ABD3LY86</accession>
<evidence type="ECO:0000313" key="9">
    <source>
        <dbReference type="Proteomes" id="UP001530293"/>
    </source>
</evidence>
<dbReference type="PANTHER" id="PTHR28595">
    <property type="entry name" value="39S RIBOSOMAL PROTEIN L54, MITOCHONDRIAL"/>
    <property type="match status" value="1"/>
</dbReference>
<keyword evidence="5" id="KW-0687">Ribonucleoprotein</keyword>
<dbReference type="Pfam" id="PF08561">
    <property type="entry name" value="Ribosomal_L37"/>
    <property type="match status" value="1"/>
</dbReference>
<keyword evidence="3" id="KW-0689">Ribosomal protein</keyword>
<dbReference type="EMBL" id="JALLBG020000295">
    <property type="protein sequence ID" value="KAL3756708.1"/>
    <property type="molecule type" value="Genomic_DNA"/>
</dbReference>
<comment type="caution">
    <text evidence="8">The sequence shown here is derived from an EMBL/GenBank/DDBJ whole genome shotgun (WGS) entry which is preliminary data.</text>
</comment>
<comment type="similarity">
    <text evidence="6">Belongs to the mitochondrion-specific ribosomal protein mL54 family.</text>
</comment>
<evidence type="ECO:0000256" key="4">
    <source>
        <dbReference type="ARBA" id="ARBA00023128"/>
    </source>
</evidence>
<dbReference type="GO" id="GO:0005840">
    <property type="term" value="C:ribosome"/>
    <property type="evidence" value="ECO:0007669"/>
    <property type="project" value="UniProtKB-KW"/>
</dbReference>
<name>A0ABD3LY86_9STRA</name>
<evidence type="ECO:0000313" key="8">
    <source>
        <dbReference type="EMBL" id="KAL3756708.1"/>
    </source>
</evidence>
<dbReference type="Proteomes" id="UP001530293">
    <property type="component" value="Unassembled WGS sequence"/>
</dbReference>
<comment type="subcellular location">
    <subcellularLocation>
        <location evidence="1">Mitochondrion</location>
    </subcellularLocation>
</comment>